<dbReference type="InParanoid" id="I0A2C1"/>
<dbReference type="PANTHER" id="PTHR13939">
    <property type="entry name" value="NICOTINAMIDE-NUCLEOTIDE AMIDOHYDROLASE PNCC"/>
    <property type="match status" value="1"/>
</dbReference>
<reference evidence="3" key="1">
    <citation type="submission" date="2012-03" db="EMBL/GenBank/DDBJ databases">
        <title>Fervidicoccus fontis complete genome analysis confirms its distinct phylogenetic position and predicts its environmental function.</title>
        <authorList>
            <person name="Lebedinsky A.V."/>
            <person name="Mardanov A.V."/>
            <person name="Gumerov V.M."/>
            <person name="Beletsky A.V."/>
            <person name="Kublanov I.V."/>
            <person name="Perevalova A.A."/>
            <person name="Bonch-Osmolovskaya E.A."/>
            <person name="Ravin N.V."/>
            <person name="Skryabin K.G."/>
        </authorList>
    </citation>
    <scope>NUCLEOTIDE SEQUENCE [LARGE SCALE GENOMIC DNA]</scope>
    <source>
        <strain evidence="3">DSM 19380 / VKM B-2539 / Kam940</strain>
    </source>
</reference>
<organism evidence="2 3">
    <name type="scientific">Fervidicoccus fontis (strain DSM 19380 / JCM 18336 / VKM B-2539 / Kam940)</name>
    <dbReference type="NCBI Taxonomy" id="1163730"/>
    <lineage>
        <taxon>Archaea</taxon>
        <taxon>Thermoproteota</taxon>
        <taxon>Thermoprotei</taxon>
        <taxon>Fervidicoccales</taxon>
        <taxon>Fervidicoccaceae</taxon>
        <taxon>Fervidicoccus</taxon>
    </lineage>
</organism>
<gene>
    <name evidence="2" type="ordered locus">FFONT_1140</name>
</gene>
<dbReference type="Proteomes" id="UP000007391">
    <property type="component" value="Chromosome"/>
</dbReference>
<dbReference type="NCBIfam" id="NF002291">
    <property type="entry name" value="PRK01215.1"/>
    <property type="match status" value="1"/>
</dbReference>
<protein>
    <submittedName>
        <fullName evidence="2">Competence damage-inducible protein A</fullName>
    </submittedName>
</protein>
<dbReference type="PANTHER" id="PTHR13939:SF0">
    <property type="entry name" value="NMN AMIDOHYDROLASE-LIKE PROTEIN YFAY"/>
    <property type="match status" value="1"/>
</dbReference>
<accession>I0A2C1</accession>
<dbReference type="AlphaFoldDB" id="I0A2C1"/>
<dbReference type="CDD" id="cd00885">
    <property type="entry name" value="cinA"/>
    <property type="match status" value="1"/>
</dbReference>
<name>I0A2C1_FERFK</name>
<feature type="domain" description="MoaB/Mog" evidence="1">
    <location>
        <begin position="22"/>
        <end position="190"/>
    </location>
</feature>
<sequence>MKEKVMYNMERFFSPPQNENVWIINTGTELLNGITVNTNASWLARKLSFLGFKVKRIIVVPDEFEEFSNELKRALENKAGIVITTGGLGPTYDDNTLLFISKSLKIPYEVNEDALNMVKKVYEAMSEPLTKEREKMAKMPKGSIPLKNPVGTAPGMMLYYSGSYIISLPGVPSEMKAIFEEDLESVLKMWSKKKVSENIIKVRGIMESAIAPLIEKASKKYLNAYIKTHPKGKESNEPYIEIQILATGNTEEEANKLASEITSDIINEIETKFSGGKIER</sequence>
<evidence type="ECO:0000313" key="2">
    <source>
        <dbReference type="EMBL" id="AFH43128.1"/>
    </source>
</evidence>
<dbReference type="SUPFAM" id="SSF53218">
    <property type="entry name" value="Molybdenum cofactor biosynthesis proteins"/>
    <property type="match status" value="1"/>
</dbReference>
<keyword evidence="3" id="KW-1185">Reference proteome</keyword>
<reference evidence="2 3" key="2">
    <citation type="journal article" date="2014" name="Extremophiles">
        <title>Analysis of the complete genome of Fervidococcus fontis confirms the distinct phylogenetic position of the order Fervidicoccales and suggests its environmental function.</title>
        <authorList>
            <person name="Lebedinsky A.V."/>
            <person name="Mardanov A.V."/>
            <person name="Kublanov I.V."/>
            <person name="Gumerov V.M."/>
            <person name="Beletsky A.V."/>
            <person name="Perevalova A.A."/>
            <person name="Bidzhieva S.Kh."/>
            <person name="Bonch-Osmolovskaya E.A."/>
            <person name="Skryabin K.G."/>
            <person name="Ravin N.V."/>
        </authorList>
    </citation>
    <scope>NUCLEOTIDE SEQUENCE [LARGE SCALE GENOMIC DNA]</scope>
    <source>
        <strain evidence="3">DSM 19380 / VKM B-2539 / Kam940</strain>
    </source>
</reference>
<dbReference type="InterPro" id="IPR050101">
    <property type="entry name" value="CinA"/>
</dbReference>
<dbReference type="EMBL" id="CP003423">
    <property type="protein sequence ID" value="AFH43128.1"/>
    <property type="molecule type" value="Genomic_DNA"/>
</dbReference>
<dbReference type="InterPro" id="IPR001453">
    <property type="entry name" value="MoaB/Mog_dom"/>
</dbReference>
<dbReference type="Gene3D" id="3.40.980.10">
    <property type="entry name" value="MoaB/Mog-like domain"/>
    <property type="match status" value="1"/>
</dbReference>
<dbReference type="FunCoup" id="I0A2C1">
    <property type="interactions" value="6"/>
</dbReference>
<dbReference type="InterPro" id="IPR036425">
    <property type="entry name" value="MoaB/Mog-like_dom_sf"/>
</dbReference>
<dbReference type="KEGG" id="ffo:FFONT_1140"/>
<evidence type="ECO:0000259" key="1">
    <source>
        <dbReference type="SMART" id="SM00852"/>
    </source>
</evidence>
<dbReference type="Pfam" id="PF00994">
    <property type="entry name" value="MoCF_biosynth"/>
    <property type="match status" value="1"/>
</dbReference>
<dbReference type="STRING" id="1163730.FFONT_1140"/>
<dbReference type="eggNOG" id="arCOG00215">
    <property type="taxonomic scope" value="Archaea"/>
</dbReference>
<evidence type="ECO:0000313" key="3">
    <source>
        <dbReference type="Proteomes" id="UP000007391"/>
    </source>
</evidence>
<dbReference type="SMART" id="SM00852">
    <property type="entry name" value="MoCF_biosynth"/>
    <property type="match status" value="1"/>
</dbReference>
<proteinExistence type="predicted"/>
<dbReference type="HOGENOM" id="CLU_030805_0_5_2"/>